<dbReference type="InterPro" id="IPR024983">
    <property type="entry name" value="CHAT_dom"/>
</dbReference>
<dbReference type="AlphaFoldDB" id="A0A1H7QM78"/>
<evidence type="ECO:0000313" key="2">
    <source>
        <dbReference type="EMBL" id="SEL48838.1"/>
    </source>
</evidence>
<dbReference type="Proteomes" id="UP000198620">
    <property type="component" value="Unassembled WGS sequence"/>
</dbReference>
<name>A0A1H7QM78_9PROT</name>
<dbReference type="Pfam" id="PF12770">
    <property type="entry name" value="CHAT"/>
    <property type="match status" value="1"/>
</dbReference>
<evidence type="ECO:0000259" key="1">
    <source>
        <dbReference type="Pfam" id="PF12770"/>
    </source>
</evidence>
<proteinExistence type="predicted"/>
<sequence length="157" mass="16812">MGPEGSLIKLNQALAANPPTYLHLSTHGSFQRLNPLGSGLELARNDRLTVGDLLSKFGMLSGNRLAILSACETGVTSTNAPAEAIGLPAAFMGAGASGVISTLWTVDDRSTTFLINKFYELHRNNNMDPPKALAQAQNWLRTATYQDLICMIHSGNI</sequence>
<dbReference type="STRING" id="1233.SAMN05216387_11268"/>
<evidence type="ECO:0000313" key="3">
    <source>
        <dbReference type="Proteomes" id="UP000198620"/>
    </source>
</evidence>
<gene>
    <name evidence="2" type="ORF">SAMN05216387_11268</name>
</gene>
<dbReference type="SUPFAM" id="SSF56601">
    <property type="entry name" value="beta-lactamase/transpeptidase-like"/>
    <property type="match status" value="1"/>
</dbReference>
<dbReference type="RefSeq" id="WP_177171857.1">
    <property type="nucleotide sequence ID" value="NZ_FOBH01000012.1"/>
</dbReference>
<accession>A0A1H7QM78</accession>
<organism evidence="2 3">
    <name type="scientific">Nitrosovibrio tenuis</name>
    <dbReference type="NCBI Taxonomy" id="1233"/>
    <lineage>
        <taxon>Bacteria</taxon>
        <taxon>Pseudomonadati</taxon>
        <taxon>Pseudomonadota</taxon>
        <taxon>Betaproteobacteria</taxon>
        <taxon>Nitrosomonadales</taxon>
        <taxon>Nitrosomonadaceae</taxon>
        <taxon>Nitrosovibrio</taxon>
    </lineage>
</organism>
<keyword evidence="3" id="KW-1185">Reference proteome</keyword>
<dbReference type="InterPro" id="IPR012338">
    <property type="entry name" value="Beta-lactam/transpept-like"/>
</dbReference>
<dbReference type="EMBL" id="FOBH01000012">
    <property type="protein sequence ID" value="SEL48838.1"/>
    <property type="molecule type" value="Genomic_DNA"/>
</dbReference>
<feature type="domain" description="CHAT" evidence="1">
    <location>
        <begin position="2"/>
        <end position="143"/>
    </location>
</feature>
<protein>
    <submittedName>
        <fullName evidence="2">CHAT domain-containing protein</fullName>
    </submittedName>
</protein>
<reference evidence="2 3" key="1">
    <citation type="submission" date="2016-10" db="EMBL/GenBank/DDBJ databases">
        <authorList>
            <person name="de Groot N.N."/>
        </authorList>
    </citation>
    <scope>NUCLEOTIDE SEQUENCE [LARGE SCALE GENOMIC DNA]</scope>
    <source>
        <strain evidence="2 3">Nv1</strain>
    </source>
</reference>